<dbReference type="InterPro" id="IPR018687">
    <property type="entry name" value="DUF2177_membr"/>
</dbReference>
<dbReference type="Pfam" id="PF09945">
    <property type="entry name" value="DUF2177"/>
    <property type="match status" value="1"/>
</dbReference>
<keyword evidence="1" id="KW-1133">Transmembrane helix</keyword>
<organism evidence="2 3">
    <name type="scientific">Salipiger pallidus</name>
    <dbReference type="NCBI Taxonomy" id="1775170"/>
    <lineage>
        <taxon>Bacteria</taxon>
        <taxon>Pseudomonadati</taxon>
        <taxon>Pseudomonadota</taxon>
        <taxon>Alphaproteobacteria</taxon>
        <taxon>Rhodobacterales</taxon>
        <taxon>Roseobacteraceae</taxon>
        <taxon>Salipiger</taxon>
    </lineage>
</organism>
<reference evidence="2" key="1">
    <citation type="journal article" date="2014" name="Int. J. Syst. Evol. Microbiol.">
        <title>Complete genome sequence of Corynebacterium casei LMG S-19264T (=DSM 44701T), isolated from a smear-ripened cheese.</title>
        <authorList>
            <consortium name="US DOE Joint Genome Institute (JGI-PGF)"/>
            <person name="Walter F."/>
            <person name="Albersmeier A."/>
            <person name="Kalinowski J."/>
            <person name="Ruckert C."/>
        </authorList>
    </citation>
    <scope>NUCLEOTIDE SEQUENCE</scope>
    <source>
        <strain evidence="2">CGMCC 1.15762</strain>
    </source>
</reference>
<gene>
    <name evidence="2" type="ORF">GCM10011415_19880</name>
</gene>
<feature type="transmembrane region" description="Helical" evidence="1">
    <location>
        <begin position="6"/>
        <end position="26"/>
    </location>
</feature>
<keyword evidence="1" id="KW-0812">Transmembrane</keyword>
<dbReference type="EMBL" id="BMJV01000003">
    <property type="protein sequence ID" value="GGG71948.1"/>
    <property type="molecule type" value="Genomic_DNA"/>
</dbReference>
<dbReference type="Proteomes" id="UP000617145">
    <property type="component" value="Unassembled WGS sequence"/>
</dbReference>
<reference evidence="2" key="2">
    <citation type="submission" date="2020-09" db="EMBL/GenBank/DDBJ databases">
        <authorList>
            <person name="Sun Q."/>
            <person name="Zhou Y."/>
        </authorList>
    </citation>
    <scope>NUCLEOTIDE SEQUENCE</scope>
    <source>
        <strain evidence="2">CGMCC 1.15762</strain>
    </source>
</reference>
<dbReference type="AlphaFoldDB" id="A0A8J2ZJN7"/>
<evidence type="ECO:0000313" key="2">
    <source>
        <dbReference type="EMBL" id="GGG71948.1"/>
    </source>
</evidence>
<evidence type="ECO:0000313" key="3">
    <source>
        <dbReference type="Proteomes" id="UP000617145"/>
    </source>
</evidence>
<proteinExistence type="predicted"/>
<comment type="caution">
    <text evidence="2">The sequence shown here is derived from an EMBL/GenBank/DDBJ whole genome shotgun (WGS) entry which is preliminary data.</text>
</comment>
<protein>
    <recommendedName>
        <fullName evidence="4">DUF2177 domain-containing protein</fullName>
    </recommendedName>
</protein>
<accession>A0A8J2ZJN7</accession>
<name>A0A8J2ZJN7_9RHOB</name>
<keyword evidence="3" id="KW-1185">Reference proteome</keyword>
<feature type="transmembrane region" description="Helical" evidence="1">
    <location>
        <begin position="70"/>
        <end position="88"/>
    </location>
</feature>
<dbReference type="RefSeq" id="WP_188790064.1">
    <property type="nucleotide sequence ID" value="NZ_BMJV01000003.1"/>
</dbReference>
<evidence type="ECO:0008006" key="4">
    <source>
        <dbReference type="Google" id="ProtNLM"/>
    </source>
</evidence>
<evidence type="ECO:0000256" key="1">
    <source>
        <dbReference type="SAM" id="Phobius"/>
    </source>
</evidence>
<keyword evidence="1" id="KW-0472">Membrane</keyword>
<feature type="transmembrane region" description="Helical" evidence="1">
    <location>
        <begin position="46"/>
        <end position="64"/>
    </location>
</feature>
<sequence length="131" mass="14442">MQLFTLYASTLIIFLVVDMIGISFIVKPVFERSVGDLLELKLGPAAMFYCFYIAGLLYFVSVPAMAEGNATRALLAGALLGLMCYGTYEFTNLSTLRVWTWNQVIVDCIWGTVLTGGSAWAGLTITRWIHG</sequence>